<dbReference type="GO" id="GO:0098793">
    <property type="term" value="C:presynapse"/>
    <property type="evidence" value="ECO:0007669"/>
    <property type="project" value="GOC"/>
</dbReference>
<dbReference type="SUPFAM" id="SSF58038">
    <property type="entry name" value="SNARE fusion complex"/>
    <property type="match status" value="2"/>
</dbReference>
<comment type="caution">
    <text evidence="7">The sequence shown here is derived from an EMBL/GenBank/DDBJ whole genome shotgun (WGS) entry which is preliminary data.</text>
</comment>
<dbReference type="PANTHER" id="PTHR19305:SF1">
    <property type="entry name" value="SYNAPTOSOMAL-ASSOCIATED PROTEIN 47"/>
    <property type="match status" value="1"/>
</dbReference>
<evidence type="ECO:0000256" key="5">
    <source>
        <dbReference type="SAM" id="MobiDB-lite"/>
    </source>
</evidence>
<dbReference type="STRING" id="400727.A0A2T7PBC1"/>
<evidence type="ECO:0000256" key="4">
    <source>
        <dbReference type="ARBA" id="ARBA00032027"/>
    </source>
</evidence>
<name>A0A2T7PBC1_POMCA</name>
<evidence type="ECO:0000256" key="1">
    <source>
        <dbReference type="ARBA" id="ARBA00022737"/>
    </source>
</evidence>
<reference evidence="7 8" key="1">
    <citation type="submission" date="2018-04" db="EMBL/GenBank/DDBJ databases">
        <title>The genome of golden apple snail Pomacea canaliculata provides insight into stress tolerance and invasive adaptation.</title>
        <authorList>
            <person name="Liu C."/>
            <person name="Liu B."/>
            <person name="Ren Y."/>
            <person name="Zhang Y."/>
            <person name="Wang H."/>
            <person name="Li S."/>
            <person name="Jiang F."/>
            <person name="Yin L."/>
            <person name="Zhang G."/>
            <person name="Qian W."/>
            <person name="Fan W."/>
        </authorList>
    </citation>
    <scope>NUCLEOTIDE SEQUENCE [LARGE SCALE GENOMIC DNA]</scope>
    <source>
        <strain evidence="7">SZHN2017</strain>
        <tissue evidence="7">Muscle</tissue>
    </source>
</reference>
<dbReference type="CDD" id="cd15856">
    <property type="entry name" value="SNARE_SNAP29C"/>
    <property type="match status" value="1"/>
</dbReference>
<dbReference type="OMA" id="DICIHTW"/>
<feature type="domain" description="T-SNARE coiled-coil homology" evidence="6">
    <location>
        <begin position="373"/>
        <end position="435"/>
    </location>
</feature>
<protein>
    <recommendedName>
        <fullName evidence="3">Synaptosomal-associated protein 47</fullName>
    </recommendedName>
    <alternativeName>
        <fullName evidence="4">Synaptosomal-associated 47 kDa protein</fullName>
    </alternativeName>
</protein>
<dbReference type="PANTHER" id="PTHR19305">
    <property type="entry name" value="SYNAPTOSOMAL ASSOCIATED PROTEIN"/>
    <property type="match status" value="1"/>
</dbReference>
<proteinExistence type="inferred from homology"/>
<dbReference type="EMBL" id="PZQS01000005">
    <property type="protein sequence ID" value="PVD30702.1"/>
    <property type="molecule type" value="Genomic_DNA"/>
</dbReference>
<gene>
    <name evidence="7" type="ORF">C0Q70_09977</name>
</gene>
<evidence type="ECO:0000256" key="3">
    <source>
        <dbReference type="ARBA" id="ARBA00024443"/>
    </source>
</evidence>
<dbReference type="GO" id="GO:0031201">
    <property type="term" value="C:SNARE complex"/>
    <property type="evidence" value="ECO:0007669"/>
    <property type="project" value="TreeGrafter"/>
</dbReference>
<dbReference type="Gene3D" id="1.20.5.110">
    <property type="match status" value="1"/>
</dbReference>
<organism evidence="7 8">
    <name type="scientific">Pomacea canaliculata</name>
    <name type="common">Golden apple snail</name>
    <dbReference type="NCBI Taxonomy" id="400727"/>
    <lineage>
        <taxon>Eukaryota</taxon>
        <taxon>Metazoa</taxon>
        <taxon>Spiralia</taxon>
        <taxon>Lophotrochozoa</taxon>
        <taxon>Mollusca</taxon>
        <taxon>Gastropoda</taxon>
        <taxon>Caenogastropoda</taxon>
        <taxon>Architaenioglossa</taxon>
        <taxon>Ampullarioidea</taxon>
        <taxon>Ampullariidae</taxon>
        <taxon>Pomacea</taxon>
    </lineage>
</organism>
<dbReference type="GO" id="GO:0005484">
    <property type="term" value="F:SNAP receptor activity"/>
    <property type="evidence" value="ECO:0007669"/>
    <property type="project" value="TreeGrafter"/>
</dbReference>
<evidence type="ECO:0000313" key="7">
    <source>
        <dbReference type="EMBL" id="PVD30702.1"/>
    </source>
</evidence>
<dbReference type="GO" id="GO:0005886">
    <property type="term" value="C:plasma membrane"/>
    <property type="evidence" value="ECO:0007669"/>
    <property type="project" value="TreeGrafter"/>
</dbReference>
<dbReference type="GO" id="GO:0031629">
    <property type="term" value="P:synaptic vesicle fusion to presynaptic active zone membrane"/>
    <property type="evidence" value="ECO:0007669"/>
    <property type="project" value="TreeGrafter"/>
</dbReference>
<keyword evidence="8" id="KW-1185">Reference proteome</keyword>
<evidence type="ECO:0000313" key="8">
    <source>
        <dbReference type="Proteomes" id="UP000245119"/>
    </source>
</evidence>
<feature type="compositionally biased region" description="Basic and acidic residues" evidence="5">
    <location>
        <begin position="328"/>
        <end position="340"/>
    </location>
</feature>
<accession>A0A2T7PBC1</accession>
<feature type="region of interest" description="Disordered" evidence="5">
    <location>
        <begin position="316"/>
        <end position="347"/>
    </location>
</feature>
<evidence type="ECO:0000259" key="6">
    <source>
        <dbReference type="PROSITE" id="PS50192"/>
    </source>
</evidence>
<dbReference type="Gene3D" id="2.30.29.30">
    <property type="entry name" value="Pleckstrin-homology domain (PH domain)/Phosphotyrosine-binding domain (PTB)"/>
    <property type="match status" value="1"/>
</dbReference>
<sequence length="436" mass="49187">MSWNIRNWRVSYYDNNQQKWIYGRLSCLSSGVSFIPALNDSDGVDSTSGNDGAEDSATNKTLYIEYAEITSVKKTTSMLLFPAVVVETRGGIAYWFSSLPDQHSVYSMIHHFSHNSLFNYENKERVTLEPSAKTLTGQKLLKSLEDSEHTLAAAAEDLWGQGRKLARSAVLMQEMHEDLDVANRLLTSLDAWLGQWQLPPQYRQVDPVRIMKGDVLEDQDQEVLYSELHKDLWRPQRVCILRTSDSCLTFLDQHQRKIQAVTWVELSRVFVVSPWEVVLTKHVAGRASVNVSLVSASLLPFLQLIQKRVPHLMDYQTPPSPAHPTKGVLKETRSQEKDLSPKMSQSVSHGKGVLKEVDCKTGSLGDVEKLQNQKQEVVSDAEIQVLSSRLGVLKSLATAVGEEMTTQNEALDDLISTVDRADMRVQDANRRMQRMT</sequence>
<dbReference type="InterPro" id="IPR000727">
    <property type="entry name" value="T_SNARE_dom"/>
</dbReference>
<dbReference type="GO" id="GO:0016082">
    <property type="term" value="P:synaptic vesicle priming"/>
    <property type="evidence" value="ECO:0007669"/>
    <property type="project" value="TreeGrafter"/>
</dbReference>
<evidence type="ECO:0000256" key="2">
    <source>
        <dbReference type="ARBA" id="ARBA00024354"/>
    </source>
</evidence>
<dbReference type="GO" id="GO:0019905">
    <property type="term" value="F:syntaxin binding"/>
    <property type="evidence" value="ECO:0007669"/>
    <property type="project" value="TreeGrafter"/>
</dbReference>
<dbReference type="AlphaFoldDB" id="A0A2T7PBC1"/>
<comment type="similarity">
    <text evidence="2">Belongs to the SVAP1 family.</text>
</comment>
<dbReference type="PROSITE" id="PS50192">
    <property type="entry name" value="T_SNARE"/>
    <property type="match status" value="1"/>
</dbReference>
<dbReference type="Proteomes" id="UP000245119">
    <property type="component" value="Linkage Group LG5"/>
</dbReference>
<dbReference type="InterPro" id="IPR011993">
    <property type="entry name" value="PH-like_dom_sf"/>
</dbReference>
<dbReference type="OrthoDB" id="10009801at2759"/>
<keyword evidence="1" id="KW-0677">Repeat</keyword>